<proteinExistence type="predicted"/>
<evidence type="ECO:0000256" key="1">
    <source>
        <dbReference type="SAM" id="Phobius"/>
    </source>
</evidence>
<dbReference type="RefSeq" id="WP_093190494.1">
    <property type="nucleotide sequence ID" value="NZ_FNEV01000001.1"/>
</dbReference>
<feature type="transmembrane region" description="Helical" evidence="1">
    <location>
        <begin position="57"/>
        <end position="73"/>
    </location>
</feature>
<dbReference type="STRING" id="86666.SAMN04490247_0008"/>
<dbReference type="OrthoDB" id="2989824at2"/>
<dbReference type="AlphaFoldDB" id="A0A1G8PI26"/>
<dbReference type="EMBL" id="FNEV01000001">
    <property type="protein sequence ID" value="SDI92171.1"/>
    <property type="molecule type" value="Genomic_DNA"/>
</dbReference>
<feature type="transmembrane region" description="Helical" evidence="1">
    <location>
        <begin position="79"/>
        <end position="99"/>
    </location>
</feature>
<sequence length="155" mass="18001">MKRYYFLLAIILSAVGLHFFLEQIPIPVIQNWGINGSLLLFLFIGLFIHARRARDEILAFFSSFLLLVLWQNYTEANIGIWPTHWGVYIIYIGVALALARKQKIAIIPIAIGLGILFIPAIESLFFFVPTIIRYIETYYSILFLLLAGYYFYQQK</sequence>
<evidence type="ECO:0008006" key="4">
    <source>
        <dbReference type="Google" id="ProtNLM"/>
    </source>
</evidence>
<feature type="transmembrane region" description="Helical" evidence="1">
    <location>
        <begin position="134"/>
        <end position="152"/>
    </location>
</feature>
<dbReference type="Proteomes" id="UP000199225">
    <property type="component" value="Unassembled WGS sequence"/>
</dbReference>
<feature type="transmembrane region" description="Helical" evidence="1">
    <location>
        <begin position="32"/>
        <end position="50"/>
    </location>
</feature>
<protein>
    <recommendedName>
        <fullName evidence="4">DUF5668 domain-containing protein</fullName>
    </recommendedName>
</protein>
<keyword evidence="1" id="KW-1133">Transmembrane helix</keyword>
<evidence type="ECO:0000313" key="3">
    <source>
        <dbReference type="Proteomes" id="UP000199225"/>
    </source>
</evidence>
<organism evidence="2 3">
    <name type="scientific">Salimicrobium halophilum</name>
    <dbReference type="NCBI Taxonomy" id="86666"/>
    <lineage>
        <taxon>Bacteria</taxon>
        <taxon>Bacillati</taxon>
        <taxon>Bacillota</taxon>
        <taxon>Bacilli</taxon>
        <taxon>Bacillales</taxon>
        <taxon>Bacillaceae</taxon>
        <taxon>Salimicrobium</taxon>
    </lineage>
</organism>
<keyword evidence="1" id="KW-0472">Membrane</keyword>
<gene>
    <name evidence="2" type="ORF">SAMN04490247_0008</name>
</gene>
<name>A0A1G8PI26_9BACI</name>
<keyword evidence="3" id="KW-1185">Reference proteome</keyword>
<reference evidence="3" key="1">
    <citation type="submission" date="2016-10" db="EMBL/GenBank/DDBJ databases">
        <authorList>
            <person name="Varghese N."/>
            <person name="Submissions S."/>
        </authorList>
    </citation>
    <scope>NUCLEOTIDE SEQUENCE [LARGE SCALE GENOMIC DNA]</scope>
    <source>
        <strain evidence="3">DSM 4771</strain>
    </source>
</reference>
<feature type="transmembrane region" description="Helical" evidence="1">
    <location>
        <begin position="106"/>
        <end position="128"/>
    </location>
</feature>
<accession>A0A1G8PI26</accession>
<evidence type="ECO:0000313" key="2">
    <source>
        <dbReference type="EMBL" id="SDI92171.1"/>
    </source>
</evidence>
<keyword evidence="1" id="KW-0812">Transmembrane</keyword>